<evidence type="ECO:0000256" key="4">
    <source>
        <dbReference type="ARBA" id="ARBA00022801"/>
    </source>
</evidence>
<evidence type="ECO:0000256" key="6">
    <source>
        <dbReference type="RuleBase" id="RU004296"/>
    </source>
</evidence>
<dbReference type="InterPro" id="IPR043504">
    <property type="entry name" value="Peptidase_S1_PA_chymotrypsin"/>
</dbReference>
<keyword evidence="4 6" id="KW-0378">Hydrolase</keyword>
<proteinExistence type="inferred from homology"/>
<dbReference type="InterPro" id="IPR008256">
    <property type="entry name" value="Peptidase_S1B"/>
</dbReference>
<dbReference type="PANTHER" id="PTHR15462">
    <property type="entry name" value="SERINE PROTEASE"/>
    <property type="match status" value="1"/>
</dbReference>
<dbReference type="Proteomes" id="UP000235786">
    <property type="component" value="Unassembled WGS sequence"/>
</dbReference>
<keyword evidence="5 6" id="KW-0720">Serine protease</keyword>
<keyword evidence="2 6" id="KW-0645">Protease</keyword>
<dbReference type="PRINTS" id="PR00839">
    <property type="entry name" value="V8PROTEASE"/>
</dbReference>
<dbReference type="STRING" id="1149755.A0A2J6QU21"/>
<accession>A0A2J6QU21</accession>
<name>A0A2J6QU21_HYAVF</name>
<dbReference type="GO" id="GO:0006508">
    <property type="term" value="P:proteolysis"/>
    <property type="evidence" value="ECO:0007669"/>
    <property type="project" value="UniProtKB-KW"/>
</dbReference>
<evidence type="ECO:0000256" key="5">
    <source>
        <dbReference type="ARBA" id="ARBA00022825"/>
    </source>
</evidence>
<sequence>MSTDNLAALKSLLGDEPRPAVTVHRFDRREVKDALQKSHGTETGPKFRKAFNAKGTSATDKVKKRTSLKTAFASSKLLNLATRVLPITKKPSGIRTDFAQNPVPDSTQSPYCQIGICFVQSGDSSTYCTGALVGPNAVLTVGNAIPWNSTPWYMQFIPAYNNGNAPFGVINVSQVWGYNPNGSCTDDYLVCHLETSIGNELGYFGVYGSTNGGDYQAAGSEFWNSVGYPNQTVQITATNFGIDNTGTSDYGGSVDLDTQAFIQGGWVGGPVWAQYAFNGTNGDDGPFICGVVAGGGISVDFWGNVNQYQVNEGGMDMLSLAFYAQDNWL</sequence>
<organism evidence="7 8">
    <name type="scientific">Hyaloscypha variabilis (strain UAMH 11265 / GT02V1 / F)</name>
    <name type="common">Meliniomyces variabilis</name>
    <dbReference type="NCBI Taxonomy" id="1149755"/>
    <lineage>
        <taxon>Eukaryota</taxon>
        <taxon>Fungi</taxon>
        <taxon>Dikarya</taxon>
        <taxon>Ascomycota</taxon>
        <taxon>Pezizomycotina</taxon>
        <taxon>Leotiomycetes</taxon>
        <taxon>Helotiales</taxon>
        <taxon>Hyaloscyphaceae</taxon>
        <taxon>Hyaloscypha</taxon>
        <taxon>Hyaloscypha variabilis</taxon>
    </lineage>
</organism>
<keyword evidence="3" id="KW-0732">Signal</keyword>
<evidence type="ECO:0000256" key="3">
    <source>
        <dbReference type="ARBA" id="ARBA00022729"/>
    </source>
</evidence>
<dbReference type="InterPro" id="IPR009003">
    <property type="entry name" value="Peptidase_S1_PA"/>
</dbReference>
<comment type="similarity">
    <text evidence="1 6">Belongs to the peptidase S1B family.</text>
</comment>
<dbReference type="EC" id="3.4.21.-" evidence="6"/>
<keyword evidence="8" id="KW-1185">Reference proteome</keyword>
<dbReference type="AlphaFoldDB" id="A0A2J6QU21"/>
<dbReference type="EMBL" id="KZ613971">
    <property type="protein sequence ID" value="PMD29768.1"/>
    <property type="molecule type" value="Genomic_DNA"/>
</dbReference>
<dbReference type="Gene3D" id="2.40.10.10">
    <property type="entry name" value="Trypsin-like serine proteases"/>
    <property type="match status" value="2"/>
</dbReference>
<evidence type="ECO:0000256" key="1">
    <source>
        <dbReference type="ARBA" id="ARBA00008764"/>
    </source>
</evidence>
<reference evidence="7 8" key="1">
    <citation type="submission" date="2016-04" db="EMBL/GenBank/DDBJ databases">
        <title>A degradative enzymes factory behind the ericoid mycorrhizal symbiosis.</title>
        <authorList>
            <consortium name="DOE Joint Genome Institute"/>
            <person name="Martino E."/>
            <person name="Morin E."/>
            <person name="Grelet G."/>
            <person name="Kuo A."/>
            <person name="Kohler A."/>
            <person name="Daghino S."/>
            <person name="Barry K."/>
            <person name="Choi C."/>
            <person name="Cichocki N."/>
            <person name="Clum A."/>
            <person name="Copeland A."/>
            <person name="Hainaut M."/>
            <person name="Haridas S."/>
            <person name="Labutti K."/>
            <person name="Lindquist E."/>
            <person name="Lipzen A."/>
            <person name="Khouja H.-R."/>
            <person name="Murat C."/>
            <person name="Ohm R."/>
            <person name="Olson A."/>
            <person name="Spatafora J."/>
            <person name="Veneault-Fourrey C."/>
            <person name="Henrissat B."/>
            <person name="Grigoriev I."/>
            <person name="Martin F."/>
            <person name="Perotto S."/>
        </authorList>
    </citation>
    <scope>NUCLEOTIDE SEQUENCE [LARGE SCALE GENOMIC DNA]</scope>
    <source>
        <strain evidence="7 8">F</strain>
    </source>
</reference>
<gene>
    <name evidence="7" type="ORF">L207DRAFT_573958</name>
</gene>
<evidence type="ECO:0000313" key="8">
    <source>
        <dbReference type="Proteomes" id="UP000235786"/>
    </source>
</evidence>
<dbReference type="SUPFAM" id="SSF50494">
    <property type="entry name" value="Trypsin-like serine proteases"/>
    <property type="match status" value="1"/>
</dbReference>
<protein>
    <recommendedName>
        <fullName evidence="6">Serine protease</fullName>
        <ecNumber evidence="6">3.4.21.-</ecNumber>
    </recommendedName>
</protein>
<dbReference type="GO" id="GO:0008236">
    <property type="term" value="F:serine-type peptidase activity"/>
    <property type="evidence" value="ECO:0007669"/>
    <property type="project" value="UniProtKB-KW"/>
</dbReference>
<dbReference type="InterPro" id="IPR050966">
    <property type="entry name" value="Glutamyl_endopeptidase"/>
</dbReference>
<dbReference type="OrthoDB" id="551340at2759"/>
<dbReference type="PANTHER" id="PTHR15462:SF8">
    <property type="entry name" value="SERINE PROTEASE"/>
    <property type="match status" value="1"/>
</dbReference>
<evidence type="ECO:0000256" key="2">
    <source>
        <dbReference type="ARBA" id="ARBA00022670"/>
    </source>
</evidence>
<evidence type="ECO:0000313" key="7">
    <source>
        <dbReference type="EMBL" id="PMD29768.1"/>
    </source>
</evidence>